<evidence type="ECO:0000313" key="1">
    <source>
        <dbReference type="EMBL" id="SOR61719.1"/>
    </source>
</evidence>
<organism evidence="1 2">
    <name type="scientific">Leptospira interrogans serovar Manilae</name>
    <dbReference type="NCBI Taxonomy" id="214675"/>
    <lineage>
        <taxon>Bacteria</taxon>
        <taxon>Pseudomonadati</taxon>
        <taxon>Spirochaetota</taxon>
        <taxon>Spirochaetia</taxon>
        <taxon>Leptospirales</taxon>
        <taxon>Leptospiraceae</taxon>
        <taxon>Leptospira</taxon>
    </lineage>
</organism>
<sequence>MNFHILRFCYSFLVIECLQSYRESVFKHKINDILIYTSVKTYKIIIPEHK</sequence>
<dbReference type="AlphaFoldDB" id="A0AAQ1SNZ1"/>
<dbReference type="Proteomes" id="UP000234460">
    <property type="component" value="Chromosome LMANV2"/>
</dbReference>
<accession>A0AAQ1SNZ1</accession>
<proteinExistence type="predicted"/>
<protein>
    <submittedName>
        <fullName evidence="1">Uncharacterized protein</fullName>
    </submittedName>
</protein>
<reference evidence="1 2" key="1">
    <citation type="submission" date="2017-11" db="EMBL/GenBank/DDBJ databases">
        <authorList>
            <person name="Lechat P."/>
        </authorList>
    </citation>
    <scope>NUCLEOTIDE SEQUENCE [LARGE SCALE GENOMIC DNA]</scope>
    <source>
        <strain evidence="1">L495</strain>
    </source>
</reference>
<comment type="caution">
    <text evidence="1">The sequence shown here is derived from an EMBL/GenBank/DDBJ whole genome shotgun (WGS) entry which is preliminary data.</text>
</comment>
<gene>
    <name evidence="1" type="ORF">LMANV2_330071</name>
</gene>
<name>A0AAQ1SNZ1_LEPIR</name>
<dbReference type="EMBL" id="OEJX01000027">
    <property type="protein sequence ID" value="SOR61719.1"/>
    <property type="molecule type" value="Genomic_DNA"/>
</dbReference>
<evidence type="ECO:0000313" key="2">
    <source>
        <dbReference type="Proteomes" id="UP000234460"/>
    </source>
</evidence>